<sequence>MVMNQAARMFRHLKHIVMPHRHVRRPFSGTTLRAIEDAIARCEATHAGQLCFAIESTLGWAALLEGTTPRERALEVFSNLRVWDTEHNNGVLIYVLLADRCVEIVADRGISSRVPAEAWETLCRDMEAAFKAGDFKRGALAGIEAIGRLLSQHFPAPQDGVTELPARPVMLDGGSARR</sequence>
<evidence type="ECO:0000313" key="2">
    <source>
        <dbReference type="EMBL" id="MDB0569970.1"/>
    </source>
</evidence>
<dbReference type="PANTHER" id="PTHR30373">
    <property type="entry name" value="UPF0603 PROTEIN YGCG"/>
    <property type="match status" value="1"/>
</dbReference>
<reference evidence="2" key="1">
    <citation type="submission" date="2021-09" db="EMBL/GenBank/DDBJ databases">
        <title>Genomic analysis of Ralstonia spp.</title>
        <authorList>
            <person name="Aburjaile F."/>
            <person name="Ariute J.C."/>
            <person name="Pais A.K.L."/>
            <person name="Albuquerque G.M.R."/>
            <person name="Silva A.M.F."/>
            <person name="Brenig B."/>
            <person name="Azevedo V."/>
            <person name="Matiuzzi M."/>
            <person name="Ramos R."/>
            <person name="Goes-Neto A."/>
            <person name="Soares S."/>
            <person name="Iseppon A.M.B."/>
            <person name="Souza E."/>
            <person name="Gama M."/>
        </authorList>
    </citation>
    <scope>NUCLEOTIDE SEQUENCE</scope>
    <source>
        <strain evidence="2">CCRMRs91</strain>
    </source>
</reference>
<gene>
    <name evidence="2" type="ORF">LBW59_04170</name>
</gene>
<dbReference type="RefSeq" id="WP_013208336.1">
    <property type="nucleotide sequence ID" value="NZ_CDMA01000001.1"/>
</dbReference>
<dbReference type="Gene3D" id="3.10.310.50">
    <property type="match status" value="1"/>
</dbReference>
<dbReference type="EMBL" id="JAIVFG010000005">
    <property type="protein sequence ID" value="MDB0569970.1"/>
    <property type="molecule type" value="Genomic_DNA"/>
</dbReference>
<dbReference type="PANTHER" id="PTHR30373:SF8">
    <property type="entry name" value="BLL7265 PROTEIN"/>
    <property type="match status" value="1"/>
</dbReference>
<dbReference type="AlphaFoldDB" id="A0AAW5ZL35"/>
<proteinExistence type="predicted"/>
<feature type="domain" description="TPM" evidence="1">
    <location>
        <begin position="27"/>
        <end position="148"/>
    </location>
</feature>
<evidence type="ECO:0000313" key="3">
    <source>
        <dbReference type="Proteomes" id="UP001144050"/>
    </source>
</evidence>
<comment type="caution">
    <text evidence="2">The sequence shown here is derived from an EMBL/GenBank/DDBJ whole genome shotgun (WGS) entry which is preliminary data.</text>
</comment>
<name>A0AAW5ZL35_RALSL</name>
<dbReference type="Pfam" id="PF04536">
    <property type="entry name" value="TPM_phosphatase"/>
    <property type="match status" value="1"/>
</dbReference>
<accession>A0AAW5ZL35</accession>
<protein>
    <submittedName>
        <fullName evidence="2">TPM domain-containing protein</fullName>
    </submittedName>
</protein>
<dbReference type="Proteomes" id="UP001144050">
    <property type="component" value="Unassembled WGS sequence"/>
</dbReference>
<organism evidence="2 3">
    <name type="scientific">Ralstonia solanacearum</name>
    <name type="common">Pseudomonas solanacearum</name>
    <dbReference type="NCBI Taxonomy" id="305"/>
    <lineage>
        <taxon>Bacteria</taxon>
        <taxon>Pseudomonadati</taxon>
        <taxon>Pseudomonadota</taxon>
        <taxon>Betaproteobacteria</taxon>
        <taxon>Burkholderiales</taxon>
        <taxon>Burkholderiaceae</taxon>
        <taxon>Ralstonia</taxon>
        <taxon>Ralstonia solanacearum species complex</taxon>
    </lineage>
</organism>
<evidence type="ECO:0000259" key="1">
    <source>
        <dbReference type="Pfam" id="PF04536"/>
    </source>
</evidence>
<dbReference type="InterPro" id="IPR007621">
    <property type="entry name" value="TPM_dom"/>
</dbReference>